<evidence type="ECO:0000313" key="2">
    <source>
        <dbReference type="Proteomes" id="UP000094463"/>
    </source>
</evidence>
<evidence type="ECO:0000313" key="1">
    <source>
        <dbReference type="EMBL" id="AOM82919.1"/>
    </source>
</evidence>
<keyword evidence="2" id="KW-1185">Reference proteome</keyword>
<dbReference type="OrthoDB" id="9874661at2"/>
<organism evidence="1 2">
    <name type="scientific">Salisediminibacterium beveridgei</name>
    <dbReference type="NCBI Taxonomy" id="632773"/>
    <lineage>
        <taxon>Bacteria</taxon>
        <taxon>Bacillati</taxon>
        <taxon>Bacillota</taxon>
        <taxon>Bacilli</taxon>
        <taxon>Bacillales</taxon>
        <taxon>Bacillaceae</taxon>
        <taxon>Salisediminibacterium</taxon>
    </lineage>
</organism>
<protein>
    <submittedName>
        <fullName evidence="1">Uncharacterized protein</fullName>
    </submittedName>
</protein>
<dbReference type="KEGG" id="bbev:BBEV_1558"/>
<dbReference type="AlphaFoldDB" id="A0A1D7QVA8"/>
<sequence length="129" mass="15248">MKIYVVRENRIALINQHETVLQDMMHQASNCMVIKMNEHVNEVGPIRPFRGNRDVLTLMVNGEILHDPAPYHNPDQVLEYPRMTFAPDRAALKKAYDFQTLLNYLSREDYRQVNERDFHLKLLEQQANL</sequence>
<dbReference type="RefSeq" id="WP_069364954.1">
    <property type="nucleotide sequence ID" value="NZ_CP012502.1"/>
</dbReference>
<dbReference type="EMBL" id="CP012502">
    <property type="protein sequence ID" value="AOM82919.1"/>
    <property type="molecule type" value="Genomic_DNA"/>
</dbReference>
<name>A0A1D7QVA8_9BACI</name>
<gene>
    <name evidence="1" type="ORF">BBEV_1558</name>
</gene>
<dbReference type="Proteomes" id="UP000094463">
    <property type="component" value="Chromosome"/>
</dbReference>
<proteinExistence type="predicted"/>
<accession>A0A1D7QVA8</accession>
<dbReference type="STRING" id="632773.BBEV_1558"/>
<reference evidence="1 2" key="1">
    <citation type="submission" date="2015-08" db="EMBL/GenBank/DDBJ databases">
        <title>The complete genome sequence of Bacillus beveridgei MLTeJB.</title>
        <authorList>
            <person name="Hanson T.E."/>
            <person name="Mesa C."/>
            <person name="Basesman S.M."/>
            <person name="Oremland R.S."/>
        </authorList>
    </citation>
    <scope>NUCLEOTIDE SEQUENCE [LARGE SCALE GENOMIC DNA]</scope>
    <source>
        <strain evidence="1 2">MLTeJB</strain>
    </source>
</reference>